<comment type="caution">
    <text evidence="1">The sequence shown here is derived from an EMBL/GenBank/DDBJ whole genome shotgun (WGS) entry which is preliminary data.</text>
</comment>
<evidence type="ECO:0000313" key="1">
    <source>
        <dbReference type="EMBL" id="KAK7165919.1"/>
    </source>
</evidence>
<dbReference type="EMBL" id="JAYKXH010000006">
    <property type="protein sequence ID" value="KAK7165919.1"/>
    <property type="molecule type" value="Genomic_DNA"/>
</dbReference>
<protein>
    <submittedName>
        <fullName evidence="1">Uncharacterized protein</fullName>
    </submittedName>
</protein>
<dbReference type="Proteomes" id="UP001364617">
    <property type="component" value="Unassembled WGS sequence"/>
</dbReference>
<organism evidence="1 2">
    <name type="scientific">Phoxinus phoxinus</name>
    <name type="common">Eurasian minnow</name>
    <dbReference type="NCBI Taxonomy" id="58324"/>
    <lineage>
        <taxon>Eukaryota</taxon>
        <taxon>Metazoa</taxon>
        <taxon>Chordata</taxon>
        <taxon>Craniata</taxon>
        <taxon>Vertebrata</taxon>
        <taxon>Euteleostomi</taxon>
        <taxon>Actinopterygii</taxon>
        <taxon>Neopterygii</taxon>
        <taxon>Teleostei</taxon>
        <taxon>Ostariophysi</taxon>
        <taxon>Cypriniformes</taxon>
        <taxon>Leuciscidae</taxon>
        <taxon>Phoxininae</taxon>
        <taxon>Phoxinus</taxon>
    </lineage>
</organism>
<proteinExistence type="predicted"/>
<name>A0AAN9HBI5_9TELE</name>
<sequence length="88" mass="9258">MFALRGCRRVLLSPGTGPLGKIRTWPGGLGNIGQPLADVRLSFVADFVVAAPQDKTADHLVSPSAAAIIRDEALLGHLIRDESCPLAV</sequence>
<keyword evidence="2" id="KW-1185">Reference proteome</keyword>
<reference evidence="1 2" key="1">
    <citation type="submission" date="2024-02" db="EMBL/GenBank/DDBJ databases">
        <title>Chromosome-level genome assembly of the Eurasian Minnow (Phoxinus phoxinus).</title>
        <authorList>
            <person name="Oriowo T.O."/>
            <person name="Martin S."/>
            <person name="Stange M."/>
            <person name="Chrysostomakis Y."/>
            <person name="Brown T."/>
            <person name="Winkler S."/>
            <person name="Kukowka S."/>
            <person name="Myers E.W."/>
            <person name="Bohne A."/>
        </authorList>
    </citation>
    <scope>NUCLEOTIDE SEQUENCE [LARGE SCALE GENOMIC DNA]</scope>
    <source>
        <strain evidence="1">ZFMK-TIS-60720</strain>
        <tissue evidence="1">Whole Organism</tissue>
    </source>
</reference>
<dbReference type="AlphaFoldDB" id="A0AAN9HBI5"/>
<accession>A0AAN9HBI5</accession>
<gene>
    <name evidence="1" type="ORF">R3I93_005867</name>
</gene>
<evidence type="ECO:0000313" key="2">
    <source>
        <dbReference type="Proteomes" id="UP001364617"/>
    </source>
</evidence>